<reference evidence="1" key="1">
    <citation type="submission" date="2019-08" db="EMBL/GenBank/DDBJ databases">
        <authorList>
            <person name="Kucharzyk K."/>
            <person name="Murdoch R.W."/>
            <person name="Higgins S."/>
            <person name="Loffler F."/>
        </authorList>
    </citation>
    <scope>NUCLEOTIDE SEQUENCE</scope>
</reference>
<accession>A0A644SXZ4</accession>
<evidence type="ECO:0000313" key="1">
    <source>
        <dbReference type="EMBL" id="MPL59560.1"/>
    </source>
</evidence>
<sequence length="191" mass="20438">MKKFAILGLLVLAFTGFAFASHDPDDTLVVKAKISAVFDVVVTDALYETTPLELLETGDTDKVVGSLTVNTNSRYWKLKVTATDNANLKATDGSDTYTIPFALKLRGNETGNNWADDDVVLDSTTYGDWGNAGVFSSVFNKRTTPGNTDGLDIEISYQDAATNGANWVAQKSSDGTDLVYEATVTITAMAG</sequence>
<comment type="caution">
    <text evidence="1">The sequence shown here is derived from an EMBL/GenBank/DDBJ whole genome shotgun (WGS) entry which is preliminary data.</text>
</comment>
<dbReference type="AlphaFoldDB" id="A0A644SXZ4"/>
<protein>
    <submittedName>
        <fullName evidence="1">Uncharacterized protein</fullName>
    </submittedName>
</protein>
<name>A0A644SXZ4_9ZZZZ</name>
<dbReference type="EMBL" id="VSSQ01000010">
    <property type="protein sequence ID" value="MPL59560.1"/>
    <property type="molecule type" value="Genomic_DNA"/>
</dbReference>
<organism evidence="1">
    <name type="scientific">bioreactor metagenome</name>
    <dbReference type="NCBI Taxonomy" id="1076179"/>
    <lineage>
        <taxon>unclassified sequences</taxon>
        <taxon>metagenomes</taxon>
        <taxon>ecological metagenomes</taxon>
    </lineage>
</organism>
<dbReference type="PROSITE" id="PS00430">
    <property type="entry name" value="TONB_DEPENDENT_REC_1"/>
    <property type="match status" value="1"/>
</dbReference>
<gene>
    <name evidence="1" type="ORF">SDC9_05113</name>
</gene>
<dbReference type="InterPro" id="IPR010916">
    <property type="entry name" value="TonB_box_CS"/>
</dbReference>
<proteinExistence type="predicted"/>